<accession>A0A7C9RA45</accession>
<proteinExistence type="predicted"/>
<dbReference type="EMBL" id="JAAKZG010000012">
    <property type="protein sequence ID" value="NGN43994.1"/>
    <property type="molecule type" value="Genomic_DNA"/>
</dbReference>
<protein>
    <submittedName>
        <fullName evidence="2">MarR family transcriptional regulator</fullName>
    </submittedName>
</protein>
<dbReference type="InterPro" id="IPR039422">
    <property type="entry name" value="MarR/SlyA-like"/>
</dbReference>
<evidence type="ECO:0000313" key="3">
    <source>
        <dbReference type="Proteomes" id="UP000481252"/>
    </source>
</evidence>
<dbReference type="AlphaFoldDB" id="A0A7C9RA45"/>
<dbReference type="SUPFAM" id="SSF46785">
    <property type="entry name" value="Winged helix' DNA-binding domain"/>
    <property type="match status" value="1"/>
</dbReference>
<dbReference type="SMART" id="SM00347">
    <property type="entry name" value="HTH_MARR"/>
    <property type="match status" value="1"/>
</dbReference>
<dbReference type="Gene3D" id="1.10.10.10">
    <property type="entry name" value="Winged helix-like DNA-binding domain superfamily/Winged helix DNA-binding domain"/>
    <property type="match status" value="1"/>
</dbReference>
<feature type="domain" description="HTH marR-type" evidence="1">
    <location>
        <begin position="6"/>
        <end position="138"/>
    </location>
</feature>
<dbReference type="InterPro" id="IPR036388">
    <property type="entry name" value="WH-like_DNA-bd_sf"/>
</dbReference>
<dbReference type="PRINTS" id="PR00598">
    <property type="entry name" value="HTHMARR"/>
</dbReference>
<dbReference type="GO" id="GO:0006950">
    <property type="term" value="P:response to stress"/>
    <property type="evidence" value="ECO:0007669"/>
    <property type="project" value="TreeGrafter"/>
</dbReference>
<dbReference type="InterPro" id="IPR036390">
    <property type="entry name" value="WH_DNA-bd_sf"/>
</dbReference>
<dbReference type="GO" id="GO:0003700">
    <property type="term" value="F:DNA-binding transcription factor activity"/>
    <property type="evidence" value="ECO:0007669"/>
    <property type="project" value="InterPro"/>
</dbReference>
<dbReference type="Pfam" id="PF12802">
    <property type="entry name" value="MarR_2"/>
    <property type="match status" value="1"/>
</dbReference>
<keyword evidence="3" id="KW-1185">Reference proteome</keyword>
<dbReference type="Proteomes" id="UP000481252">
    <property type="component" value="Unassembled WGS sequence"/>
</dbReference>
<name>A0A7C9RA45_9HYPH</name>
<comment type="caution">
    <text evidence="2">The sequence shown here is derived from an EMBL/GenBank/DDBJ whole genome shotgun (WGS) entry which is preliminary data.</text>
</comment>
<reference evidence="2 3" key="1">
    <citation type="submission" date="2020-02" db="EMBL/GenBank/DDBJ databases">
        <title>Genome sequence of the type strain CGMCC 1.15528 of Mesorhizobium zhangyense.</title>
        <authorList>
            <person name="Gao J."/>
            <person name="Sun J."/>
        </authorList>
    </citation>
    <scope>NUCLEOTIDE SEQUENCE [LARGE SCALE GENOMIC DNA]</scope>
    <source>
        <strain evidence="2 3">CGMCC 1.15528</strain>
    </source>
</reference>
<evidence type="ECO:0000313" key="2">
    <source>
        <dbReference type="EMBL" id="NGN43994.1"/>
    </source>
</evidence>
<evidence type="ECO:0000259" key="1">
    <source>
        <dbReference type="PROSITE" id="PS50995"/>
    </source>
</evidence>
<dbReference type="InterPro" id="IPR000835">
    <property type="entry name" value="HTH_MarR-typ"/>
</dbReference>
<dbReference type="PROSITE" id="PS50995">
    <property type="entry name" value="HTH_MARR_2"/>
    <property type="match status" value="1"/>
</dbReference>
<sequence length="157" mass="17311">MAKADKSATMSRLHSAARLARTALASRLLAHGFYAGQDQIMLSLDHEDGQTPGQLATRLGVRPPTITKTINRLQAQGFLEKRASEADARQAHIFLTETGRDTIRAIEKSVRKTEKQAFRGLDKKEQKALAKLLSRIEANLSDAATIEADDEIELTED</sequence>
<dbReference type="PANTHER" id="PTHR33164:SF43">
    <property type="entry name" value="HTH-TYPE TRANSCRIPTIONAL REPRESSOR YETL"/>
    <property type="match status" value="1"/>
</dbReference>
<dbReference type="RefSeq" id="WP_165120396.1">
    <property type="nucleotide sequence ID" value="NZ_JAAKZG010000012.1"/>
</dbReference>
<dbReference type="PANTHER" id="PTHR33164">
    <property type="entry name" value="TRANSCRIPTIONAL REGULATOR, MARR FAMILY"/>
    <property type="match status" value="1"/>
</dbReference>
<organism evidence="2 3">
    <name type="scientific">Mesorhizobium zhangyense</name>
    <dbReference type="NCBI Taxonomy" id="1776730"/>
    <lineage>
        <taxon>Bacteria</taxon>
        <taxon>Pseudomonadati</taxon>
        <taxon>Pseudomonadota</taxon>
        <taxon>Alphaproteobacteria</taxon>
        <taxon>Hyphomicrobiales</taxon>
        <taxon>Phyllobacteriaceae</taxon>
        <taxon>Mesorhizobium</taxon>
    </lineage>
</organism>
<gene>
    <name evidence="2" type="ORF">G6N74_23285</name>
</gene>